<dbReference type="InterPro" id="IPR007110">
    <property type="entry name" value="Ig-like_dom"/>
</dbReference>
<dbReference type="PANTHER" id="PTHR46013">
    <property type="entry name" value="VASCULAR CELL ADHESION MOLECULE 1"/>
    <property type="match status" value="1"/>
</dbReference>
<gene>
    <name evidence="5" type="primary">LOC105904667</name>
</gene>
<dbReference type="GeneID" id="105904667"/>
<dbReference type="Proteomes" id="UP000515152">
    <property type="component" value="Chromosome 11"/>
</dbReference>
<dbReference type="InterPro" id="IPR013106">
    <property type="entry name" value="Ig_V-set"/>
</dbReference>
<keyword evidence="2" id="KW-0812">Transmembrane</keyword>
<reference evidence="5" key="1">
    <citation type="submission" date="2025-08" db="UniProtKB">
        <authorList>
            <consortium name="RefSeq"/>
        </authorList>
    </citation>
    <scope>IDENTIFICATION</scope>
</reference>
<dbReference type="InterPro" id="IPR036179">
    <property type="entry name" value="Ig-like_dom_sf"/>
</dbReference>
<keyword evidence="2" id="KW-1133">Transmembrane helix</keyword>
<dbReference type="SMART" id="SM00408">
    <property type="entry name" value="IGc2"/>
    <property type="match status" value="2"/>
</dbReference>
<dbReference type="PROSITE" id="PS50835">
    <property type="entry name" value="IG_LIKE"/>
    <property type="match status" value="1"/>
</dbReference>
<dbReference type="InterPro" id="IPR003599">
    <property type="entry name" value="Ig_sub"/>
</dbReference>
<organism evidence="4 5">
    <name type="scientific">Clupea harengus</name>
    <name type="common">Atlantic herring</name>
    <dbReference type="NCBI Taxonomy" id="7950"/>
    <lineage>
        <taxon>Eukaryota</taxon>
        <taxon>Metazoa</taxon>
        <taxon>Chordata</taxon>
        <taxon>Craniata</taxon>
        <taxon>Vertebrata</taxon>
        <taxon>Euteleostomi</taxon>
        <taxon>Actinopterygii</taxon>
        <taxon>Neopterygii</taxon>
        <taxon>Teleostei</taxon>
        <taxon>Clupei</taxon>
        <taxon>Clupeiformes</taxon>
        <taxon>Clupeoidei</taxon>
        <taxon>Clupeidae</taxon>
        <taxon>Clupea</taxon>
    </lineage>
</organism>
<feature type="compositionally biased region" description="Basic and acidic residues" evidence="1">
    <location>
        <begin position="285"/>
        <end position="295"/>
    </location>
</feature>
<dbReference type="SUPFAM" id="SSF48726">
    <property type="entry name" value="Immunoglobulin"/>
    <property type="match status" value="2"/>
</dbReference>
<protein>
    <submittedName>
        <fullName evidence="5">Myeloid cell surface antigen CD33</fullName>
    </submittedName>
</protein>
<feature type="compositionally biased region" description="Polar residues" evidence="1">
    <location>
        <begin position="322"/>
        <end position="338"/>
    </location>
</feature>
<evidence type="ECO:0000313" key="4">
    <source>
        <dbReference type="Proteomes" id="UP000515152"/>
    </source>
</evidence>
<dbReference type="Pfam" id="PF13895">
    <property type="entry name" value="Ig_2"/>
    <property type="match status" value="1"/>
</dbReference>
<feature type="transmembrane region" description="Helical" evidence="2">
    <location>
        <begin position="7"/>
        <end position="30"/>
    </location>
</feature>
<feature type="transmembrane region" description="Helical" evidence="2">
    <location>
        <begin position="240"/>
        <end position="261"/>
    </location>
</feature>
<keyword evidence="2" id="KW-0472">Membrane</keyword>
<keyword evidence="4" id="KW-1185">Reference proteome</keyword>
<dbReference type="SMART" id="SM00409">
    <property type="entry name" value="IG"/>
    <property type="match status" value="2"/>
</dbReference>
<dbReference type="AlphaFoldDB" id="A0A6P8G7R5"/>
<dbReference type="RefSeq" id="XP_031432261.1">
    <property type="nucleotide sequence ID" value="XM_031576401.1"/>
</dbReference>
<dbReference type="KEGG" id="char:105904667"/>
<dbReference type="InterPro" id="IPR003598">
    <property type="entry name" value="Ig_sub2"/>
</dbReference>
<name>A0A6P8G7R5_CLUHA</name>
<dbReference type="CDD" id="cd00096">
    <property type="entry name" value="Ig"/>
    <property type="match status" value="1"/>
</dbReference>
<dbReference type="OrthoDB" id="8887244at2759"/>
<evidence type="ECO:0000256" key="1">
    <source>
        <dbReference type="SAM" id="MobiDB-lite"/>
    </source>
</evidence>
<evidence type="ECO:0000259" key="3">
    <source>
        <dbReference type="PROSITE" id="PS50835"/>
    </source>
</evidence>
<dbReference type="Gene3D" id="2.60.40.10">
    <property type="entry name" value="Immunoglobulins"/>
    <property type="match status" value="2"/>
</dbReference>
<dbReference type="PANTHER" id="PTHR46013:SF4">
    <property type="entry name" value="B-CELL RECEPTOR CD22-RELATED"/>
    <property type="match status" value="1"/>
</dbReference>
<dbReference type="Pfam" id="PF07686">
    <property type="entry name" value="V-set"/>
    <property type="match status" value="1"/>
</dbReference>
<sequence>MRQKEQIIFYVICALVKMRGEMLVQLLVFLEFLHHGSLNENWGVIYPPSTCVIKGSTVSFRCTYKYPSGNTVAEMFWCKDSDDCKTPPYVYDSNDKTIGTNEFIYIGDRTNNCTLQIRNINDTHSGEYTFRFVTHPQEKWTGSPGMSIQVTALKLSVTRLKGNGTIKDGDSFNLTCSANCTFNLSEISWFKDDVKLAGTGPVLLLTSVTYRDSGNYTCRWRGGGHMSQAFKLDVEYASNIFLAVGGVCFAVFVAIGILVIISIKRRRTEVIVTGDNSSQSGKTMGHVDSDNQNEKFEEEDNDLQYASISIKPKTNPKRCKQGDQQNNEDSVIYSSVAR</sequence>
<evidence type="ECO:0000256" key="2">
    <source>
        <dbReference type="SAM" id="Phobius"/>
    </source>
</evidence>
<feature type="domain" description="Ig-like" evidence="3">
    <location>
        <begin position="144"/>
        <end position="219"/>
    </location>
</feature>
<accession>A0A6P8G7R5</accession>
<proteinExistence type="predicted"/>
<feature type="region of interest" description="Disordered" evidence="1">
    <location>
        <begin position="274"/>
        <end position="338"/>
    </location>
</feature>
<evidence type="ECO:0000313" key="5">
    <source>
        <dbReference type="RefSeq" id="XP_031432261.1"/>
    </source>
</evidence>
<dbReference type="InterPro" id="IPR013783">
    <property type="entry name" value="Ig-like_fold"/>
</dbReference>